<organism evidence="1 2">
    <name type="scientific">Vaccinium darrowii</name>
    <dbReference type="NCBI Taxonomy" id="229202"/>
    <lineage>
        <taxon>Eukaryota</taxon>
        <taxon>Viridiplantae</taxon>
        <taxon>Streptophyta</taxon>
        <taxon>Embryophyta</taxon>
        <taxon>Tracheophyta</taxon>
        <taxon>Spermatophyta</taxon>
        <taxon>Magnoliopsida</taxon>
        <taxon>eudicotyledons</taxon>
        <taxon>Gunneridae</taxon>
        <taxon>Pentapetalae</taxon>
        <taxon>asterids</taxon>
        <taxon>Ericales</taxon>
        <taxon>Ericaceae</taxon>
        <taxon>Vaccinioideae</taxon>
        <taxon>Vaccinieae</taxon>
        <taxon>Vaccinium</taxon>
    </lineage>
</organism>
<dbReference type="Proteomes" id="UP000828048">
    <property type="component" value="Chromosome 7"/>
</dbReference>
<protein>
    <submittedName>
        <fullName evidence="1">Uncharacterized protein</fullName>
    </submittedName>
</protein>
<comment type="caution">
    <text evidence="1">The sequence shown here is derived from an EMBL/GenBank/DDBJ whole genome shotgun (WGS) entry which is preliminary data.</text>
</comment>
<evidence type="ECO:0000313" key="2">
    <source>
        <dbReference type="Proteomes" id="UP000828048"/>
    </source>
</evidence>
<accession>A0ACB7Y6L6</accession>
<keyword evidence="2" id="KW-1185">Reference proteome</keyword>
<proteinExistence type="predicted"/>
<gene>
    <name evidence="1" type="ORF">Vadar_010283</name>
</gene>
<evidence type="ECO:0000313" key="1">
    <source>
        <dbReference type="EMBL" id="KAH7848922.1"/>
    </source>
</evidence>
<dbReference type="EMBL" id="CM037157">
    <property type="protein sequence ID" value="KAH7848922.1"/>
    <property type="molecule type" value="Genomic_DNA"/>
</dbReference>
<name>A0ACB7Y6L6_9ERIC</name>
<sequence length="213" mass="23363">MSSSSSDQDEPAAQPEGKPEWLEPFLQRTYFGSCEIHGPPRNELNRYCIDCDSPACLHCIDAGTHAQHRVLKIYRHVYKDAVLQSDMENHIDCSMIQAYRSNRKLVIVLNPLPHSSSQTGGDTACANCTRKLMDPRANRYCSIACKVEVFNKKPNRSEPPFLALRIPSPPPSSSTSPSQSSSPAPSPPSSPSSDGGPNSKRPRKGVPHRAPLS</sequence>
<reference evidence="1 2" key="1">
    <citation type="journal article" date="2021" name="Hortic Res">
        <title>High-quality reference genome and annotation aids understanding of berry development for evergreen blueberry (Vaccinium darrowii).</title>
        <authorList>
            <person name="Yu J."/>
            <person name="Hulse-Kemp A.M."/>
            <person name="Babiker E."/>
            <person name="Staton M."/>
        </authorList>
    </citation>
    <scope>NUCLEOTIDE SEQUENCE [LARGE SCALE GENOMIC DNA]</scope>
    <source>
        <strain evidence="2">cv. NJ 8807/NJ 8810</strain>
        <tissue evidence="1">Young leaf</tissue>
    </source>
</reference>